<organism evidence="3 4">
    <name type="scientific">Psilocybe cyanescens</name>
    <dbReference type="NCBI Taxonomy" id="93625"/>
    <lineage>
        <taxon>Eukaryota</taxon>
        <taxon>Fungi</taxon>
        <taxon>Dikarya</taxon>
        <taxon>Basidiomycota</taxon>
        <taxon>Agaricomycotina</taxon>
        <taxon>Agaricomycetes</taxon>
        <taxon>Agaricomycetidae</taxon>
        <taxon>Agaricales</taxon>
        <taxon>Agaricineae</taxon>
        <taxon>Strophariaceae</taxon>
        <taxon>Psilocybe</taxon>
    </lineage>
</organism>
<comment type="caution">
    <text evidence="3">The sequence shown here is derived from an EMBL/GenBank/DDBJ whole genome shotgun (WGS) entry which is preliminary data.</text>
</comment>
<feature type="region of interest" description="Disordered" evidence="1">
    <location>
        <begin position="1"/>
        <end position="48"/>
    </location>
</feature>
<reference evidence="3 4" key="1">
    <citation type="journal article" date="2018" name="Evol. Lett.">
        <title>Horizontal gene cluster transfer increased hallucinogenic mushroom diversity.</title>
        <authorList>
            <person name="Reynolds H.T."/>
            <person name="Vijayakumar V."/>
            <person name="Gluck-Thaler E."/>
            <person name="Korotkin H.B."/>
            <person name="Matheny P.B."/>
            <person name="Slot J.C."/>
        </authorList>
    </citation>
    <scope>NUCLEOTIDE SEQUENCE [LARGE SCALE GENOMIC DNA]</scope>
    <source>
        <strain evidence="3 4">2631</strain>
    </source>
</reference>
<feature type="signal peptide" evidence="2">
    <location>
        <begin position="1"/>
        <end position="20"/>
    </location>
</feature>
<gene>
    <name evidence="3" type="ORF">CVT25_014034</name>
</gene>
<proteinExistence type="predicted"/>
<dbReference type="Proteomes" id="UP000283269">
    <property type="component" value="Unassembled WGS sequence"/>
</dbReference>
<protein>
    <submittedName>
        <fullName evidence="3">Uncharacterized protein</fullName>
    </submittedName>
</protein>
<feature type="compositionally biased region" description="Low complexity" evidence="1">
    <location>
        <begin position="31"/>
        <end position="40"/>
    </location>
</feature>
<name>A0A409XJX6_PSICY</name>
<evidence type="ECO:0000313" key="4">
    <source>
        <dbReference type="Proteomes" id="UP000283269"/>
    </source>
</evidence>
<accession>A0A409XJX6</accession>
<sequence length="127" mass="13681">MCLLPSSSTSLLSLVSPSLAPTPPTPPVTPVPVKAPTSTPHVGNPIHTPLNQTIKELVVGYRVVPPKQEWGSPAPAVSCSCSTRDARERDMRRRGADNVSDSANWPTTPFFNADANKCEWTSVEIYV</sequence>
<feature type="compositionally biased region" description="Pro residues" evidence="1">
    <location>
        <begin position="20"/>
        <end position="30"/>
    </location>
</feature>
<keyword evidence="4" id="KW-1185">Reference proteome</keyword>
<feature type="compositionally biased region" description="Basic and acidic residues" evidence="1">
    <location>
        <begin position="84"/>
        <end position="96"/>
    </location>
</feature>
<dbReference type="AlphaFoldDB" id="A0A409XJX6"/>
<feature type="chain" id="PRO_5018970094" evidence="2">
    <location>
        <begin position="21"/>
        <end position="127"/>
    </location>
</feature>
<dbReference type="EMBL" id="NHYD01001490">
    <property type="protein sequence ID" value="PPQ91048.1"/>
    <property type="molecule type" value="Genomic_DNA"/>
</dbReference>
<evidence type="ECO:0000256" key="1">
    <source>
        <dbReference type="SAM" id="MobiDB-lite"/>
    </source>
</evidence>
<dbReference type="InParanoid" id="A0A409XJX6"/>
<keyword evidence="2" id="KW-0732">Signal</keyword>
<feature type="region of interest" description="Disordered" evidence="1">
    <location>
        <begin position="69"/>
        <end position="106"/>
    </location>
</feature>
<evidence type="ECO:0000256" key="2">
    <source>
        <dbReference type="SAM" id="SignalP"/>
    </source>
</evidence>
<feature type="compositionally biased region" description="Low complexity" evidence="1">
    <location>
        <begin position="1"/>
        <end position="19"/>
    </location>
</feature>
<evidence type="ECO:0000313" key="3">
    <source>
        <dbReference type="EMBL" id="PPQ91048.1"/>
    </source>
</evidence>